<evidence type="ECO:0000256" key="2">
    <source>
        <dbReference type="ARBA" id="ARBA00022490"/>
    </source>
</evidence>
<keyword evidence="2" id="KW-0963">Cytoplasm</keyword>
<evidence type="ECO:0000256" key="6">
    <source>
        <dbReference type="ARBA" id="ARBA00061136"/>
    </source>
</evidence>
<dbReference type="GO" id="GO:0043161">
    <property type="term" value="P:proteasome-mediated ubiquitin-dependent protein catabolic process"/>
    <property type="evidence" value="ECO:0007669"/>
    <property type="project" value="InterPro"/>
</dbReference>
<dbReference type="FunFam" id="3.30.40.10:FF:000143">
    <property type="entry name" value="Regulator of gluconeogenesis Rmd5"/>
    <property type="match status" value="1"/>
</dbReference>
<dbReference type="GO" id="GO:0005737">
    <property type="term" value="C:cytoplasm"/>
    <property type="evidence" value="ECO:0007669"/>
    <property type="project" value="UniProtKB-SubCell"/>
</dbReference>
<dbReference type="GO" id="GO:0034657">
    <property type="term" value="C:GID complex"/>
    <property type="evidence" value="ECO:0007669"/>
    <property type="project" value="TreeGrafter"/>
</dbReference>
<dbReference type="Proteomes" id="UP000250266">
    <property type="component" value="Unassembled WGS sequence"/>
</dbReference>
<dbReference type="InterPro" id="IPR027370">
    <property type="entry name" value="Znf-RING_euk"/>
</dbReference>
<keyword evidence="3" id="KW-0479">Metal-binding</keyword>
<dbReference type="OrthoDB" id="1933281at2759"/>
<proteinExistence type="inferred from homology"/>
<keyword evidence="12" id="KW-1185">Reference proteome</keyword>
<gene>
    <name evidence="11" type="ORF">K432DRAFT_385212</name>
</gene>
<dbReference type="Pfam" id="PF10607">
    <property type="entry name" value="CTLH"/>
    <property type="match status" value="1"/>
</dbReference>
<organism evidence="11 12">
    <name type="scientific">Lepidopterella palustris CBS 459.81</name>
    <dbReference type="NCBI Taxonomy" id="1314670"/>
    <lineage>
        <taxon>Eukaryota</taxon>
        <taxon>Fungi</taxon>
        <taxon>Dikarya</taxon>
        <taxon>Ascomycota</taxon>
        <taxon>Pezizomycotina</taxon>
        <taxon>Dothideomycetes</taxon>
        <taxon>Pleosporomycetidae</taxon>
        <taxon>Mytilinidiales</taxon>
        <taxon>Argynnaceae</taxon>
        <taxon>Lepidopterella</taxon>
    </lineage>
</organism>
<evidence type="ECO:0000256" key="8">
    <source>
        <dbReference type="ARBA" id="ARBA00080744"/>
    </source>
</evidence>
<evidence type="ECO:0000313" key="11">
    <source>
        <dbReference type="EMBL" id="OCK76729.1"/>
    </source>
</evidence>
<dbReference type="PANTHER" id="PTHR12170:SF3">
    <property type="entry name" value="GH10162P"/>
    <property type="match status" value="1"/>
</dbReference>
<dbReference type="GO" id="GO:0008270">
    <property type="term" value="F:zinc ion binding"/>
    <property type="evidence" value="ECO:0007669"/>
    <property type="project" value="UniProtKB-KW"/>
</dbReference>
<dbReference type="InterPro" id="IPR006594">
    <property type="entry name" value="LisH"/>
</dbReference>
<dbReference type="Pfam" id="PF13445">
    <property type="entry name" value="zf-RING_UBOX"/>
    <property type="match status" value="1"/>
</dbReference>
<dbReference type="GO" id="GO:0061630">
    <property type="term" value="F:ubiquitin protein ligase activity"/>
    <property type="evidence" value="ECO:0007669"/>
    <property type="project" value="InterPro"/>
</dbReference>
<dbReference type="SUPFAM" id="SSF57850">
    <property type="entry name" value="RING/U-box"/>
    <property type="match status" value="1"/>
</dbReference>
<evidence type="ECO:0000256" key="9">
    <source>
        <dbReference type="PROSITE-ProRule" id="PRU01215"/>
    </source>
</evidence>
<comment type="subcellular location">
    <subcellularLocation>
        <location evidence="1">Cytoplasm</location>
    </subcellularLocation>
</comment>
<evidence type="ECO:0000256" key="5">
    <source>
        <dbReference type="ARBA" id="ARBA00022833"/>
    </source>
</evidence>
<dbReference type="PANTHER" id="PTHR12170">
    <property type="entry name" value="MACROPHAGE ERYTHROBLAST ATTACHER-RELATED"/>
    <property type="match status" value="1"/>
</dbReference>
<protein>
    <recommendedName>
        <fullName evidence="8">GID complex catalytic subunit 2</fullName>
    </recommendedName>
    <alternativeName>
        <fullName evidence="7">Glucose-induced degradation protein 2</fullName>
    </alternativeName>
</protein>
<sequence length="415" mass="46881">MEALKLEVEQLEKRDNLQQSIEDVQKTIDMLVNARNTISADPKAAPITLAKLQTPVKHSFDRVNDDLKKIHSGLNSYSKALNKKFKDKPLPTAENDALSSHPSLMNRAIAMHLLREGQFSVASTFIEEANAHPPHPEPTPGTPNPYIQEAWEKDLANGTFNSEKLQQQFAEMYHILHELKQQKNLAPAIAWARERSGVLETRGSNLEFELCRLQFVCLFTGRDFQGNMVNPSEGPLRALSYARSEFGPFQNRYAREVQQLVGAILYWQNIGESPYRRHFINESAWDEVANSFTREFCSLLGLSADSPLYIAATAGAIALPTLLKLQNIMKEKRTEWTTQNELPVEIPLPPSYHFHSIFVCPVSKEQGTDQNPPMMMPCGHVIAQESLDKLSKGARFKCPYCPGESHPRDARKVFL</sequence>
<dbReference type="Gene3D" id="3.30.40.10">
    <property type="entry name" value="Zinc/RING finger domain, C3HC4 (zinc finger)"/>
    <property type="match status" value="1"/>
</dbReference>
<dbReference type="SMART" id="SM00757">
    <property type="entry name" value="CRA"/>
    <property type="match status" value="1"/>
</dbReference>
<evidence type="ECO:0000256" key="4">
    <source>
        <dbReference type="ARBA" id="ARBA00022771"/>
    </source>
</evidence>
<keyword evidence="5" id="KW-0862">Zinc</keyword>
<accession>A0A8E2JC87</accession>
<dbReference type="EMBL" id="KV745186">
    <property type="protein sequence ID" value="OCK76729.1"/>
    <property type="molecule type" value="Genomic_DNA"/>
</dbReference>
<keyword evidence="4 9" id="KW-0863">Zinc-finger</keyword>
<reference evidence="11 12" key="1">
    <citation type="journal article" date="2016" name="Nat. Commun.">
        <title>Ectomycorrhizal ecology is imprinted in the genome of the dominant symbiotic fungus Cenococcum geophilum.</title>
        <authorList>
            <consortium name="DOE Joint Genome Institute"/>
            <person name="Peter M."/>
            <person name="Kohler A."/>
            <person name="Ohm R.A."/>
            <person name="Kuo A."/>
            <person name="Krutzmann J."/>
            <person name="Morin E."/>
            <person name="Arend M."/>
            <person name="Barry K.W."/>
            <person name="Binder M."/>
            <person name="Choi C."/>
            <person name="Clum A."/>
            <person name="Copeland A."/>
            <person name="Grisel N."/>
            <person name="Haridas S."/>
            <person name="Kipfer T."/>
            <person name="LaButti K."/>
            <person name="Lindquist E."/>
            <person name="Lipzen A."/>
            <person name="Maire R."/>
            <person name="Meier B."/>
            <person name="Mihaltcheva S."/>
            <person name="Molinier V."/>
            <person name="Murat C."/>
            <person name="Poggeler S."/>
            <person name="Quandt C.A."/>
            <person name="Sperisen C."/>
            <person name="Tritt A."/>
            <person name="Tisserant E."/>
            <person name="Crous P.W."/>
            <person name="Henrissat B."/>
            <person name="Nehls U."/>
            <person name="Egli S."/>
            <person name="Spatafora J.W."/>
            <person name="Grigoriev I.V."/>
            <person name="Martin F.M."/>
        </authorList>
    </citation>
    <scope>NUCLEOTIDE SEQUENCE [LARGE SCALE GENOMIC DNA]</scope>
    <source>
        <strain evidence="11 12">CBS 459.81</strain>
    </source>
</reference>
<feature type="domain" description="RING-Gid-type" evidence="10">
    <location>
        <begin position="360"/>
        <end position="401"/>
    </location>
</feature>
<dbReference type="InterPro" id="IPR013144">
    <property type="entry name" value="CRA_dom"/>
</dbReference>
<evidence type="ECO:0000313" key="12">
    <source>
        <dbReference type="Proteomes" id="UP000250266"/>
    </source>
</evidence>
<dbReference type="InterPro" id="IPR013083">
    <property type="entry name" value="Znf_RING/FYVE/PHD"/>
</dbReference>
<comment type="similarity">
    <text evidence="6">Belongs to the RMD5/GID2 family.</text>
</comment>
<dbReference type="InterPro" id="IPR045098">
    <property type="entry name" value="Fyv10_fam"/>
</dbReference>
<dbReference type="InterPro" id="IPR044063">
    <property type="entry name" value="ZF_RING_GID"/>
</dbReference>
<dbReference type="GO" id="GO:0005634">
    <property type="term" value="C:nucleus"/>
    <property type="evidence" value="ECO:0007669"/>
    <property type="project" value="TreeGrafter"/>
</dbReference>
<feature type="zinc finger region" description="RING-Gid-type" evidence="9">
    <location>
        <begin position="360"/>
        <end position="401"/>
    </location>
</feature>
<evidence type="ECO:0000256" key="7">
    <source>
        <dbReference type="ARBA" id="ARBA00075398"/>
    </source>
</evidence>
<name>A0A8E2JC87_9PEZI</name>
<dbReference type="InterPro" id="IPR024964">
    <property type="entry name" value="CTLH/CRA"/>
</dbReference>
<dbReference type="AlphaFoldDB" id="A0A8E2JC87"/>
<evidence type="ECO:0000259" key="10">
    <source>
        <dbReference type="PROSITE" id="PS51867"/>
    </source>
</evidence>
<dbReference type="InterPro" id="IPR037683">
    <property type="entry name" value="Rmd5_dRing"/>
</dbReference>
<dbReference type="PROSITE" id="PS50896">
    <property type="entry name" value="LISH"/>
    <property type="match status" value="1"/>
</dbReference>
<evidence type="ECO:0000256" key="3">
    <source>
        <dbReference type="ARBA" id="ARBA00022723"/>
    </source>
</evidence>
<dbReference type="PROSITE" id="PS51867">
    <property type="entry name" value="ZF_RING_GID"/>
    <property type="match status" value="1"/>
</dbReference>
<dbReference type="CDD" id="cd16652">
    <property type="entry name" value="dRING_Rmd5p-like"/>
    <property type="match status" value="1"/>
</dbReference>
<evidence type="ECO:0000256" key="1">
    <source>
        <dbReference type="ARBA" id="ARBA00004496"/>
    </source>
</evidence>